<protein>
    <recommendedName>
        <fullName evidence="7">Dihydrolipoamide acetyltransferase component of pyruvate dehydrogenase complex</fullName>
        <ecNumber evidence="7">2.3.1.-</ecNumber>
    </recommendedName>
</protein>
<evidence type="ECO:0000313" key="12">
    <source>
        <dbReference type="Proteomes" id="UP000006055"/>
    </source>
</evidence>
<comment type="cofactor">
    <cofactor evidence="1 7">
        <name>(R)-lipoate</name>
        <dbReference type="ChEBI" id="CHEBI:83088"/>
    </cofactor>
</comment>
<name>I4C3B3_DESTA</name>
<dbReference type="Gene3D" id="2.40.50.100">
    <property type="match status" value="1"/>
</dbReference>
<keyword evidence="11" id="KW-0670">Pyruvate</keyword>
<dbReference type="PROSITE" id="PS50968">
    <property type="entry name" value="BIOTINYL_LIPOYL"/>
    <property type="match status" value="1"/>
</dbReference>
<dbReference type="STRING" id="706587.Desti_1341"/>
<dbReference type="GO" id="GO:0016407">
    <property type="term" value="F:acetyltransferase activity"/>
    <property type="evidence" value="ECO:0007669"/>
    <property type="project" value="TreeGrafter"/>
</dbReference>
<dbReference type="SUPFAM" id="SSF47005">
    <property type="entry name" value="Peripheral subunit-binding domain of 2-oxo acid dehydrogenase complex"/>
    <property type="match status" value="1"/>
</dbReference>
<dbReference type="PROSITE" id="PS51826">
    <property type="entry name" value="PSBD"/>
    <property type="match status" value="1"/>
</dbReference>
<evidence type="ECO:0000256" key="8">
    <source>
        <dbReference type="SAM" id="MobiDB-lite"/>
    </source>
</evidence>
<dbReference type="OrthoDB" id="9805770at2"/>
<feature type="region of interest" description="Disordered" evidence="8">
    <location>
        <begin position="81"/>
        <end position="189"/>
    </location>
</feature>
<dbReference type="FunFam" id="3.30.559.10:FF:000007">
    <property type="entry name" value="Dihydrolipoamide acetyltransferase component of pyruvate dehydrogenase complex"/>
    <property type="match status" value="1"/>
</dbReference>
<keyword evidence="6 7" id="KW-0012">Acyltransferase</keyword>
<dbReference type="GO" id="GO:0031405">
    <property type="term" value="F:lipoic acid binding"/>
    <property type="evidence" value="ECO:0007669"/>
    <property type="project" value="TreeGrafter"/>
</dbReference>
<sequence length="440" mass="47775">MRYVFKLPDVGEGIAEAEIVEYLVKVGDQVSADQPVVRIETDKAVVELPCPVKGVIAEIPFNPGDSVEVGQTILVIETEEAAKQERAESPEPQEAPPAEKKPAPPAETPPPSPLMKERPEGEPTPPPPAARVQATPHTRKLARELKVDINTVQGTGPHGRITDEDVRRAAEGERAAPPPKPVPAAVPKREEVMPEPAAAGADFDKYGPIRREPLRGVRKRIAEVMVKSVSTIPHVTHFDEADVTELMAVVEREKPLAESRGFKLTVLAFVIKAAAAGLKQFPMLNCSLDDQTGDIIYKDYYNIGFATDTESGLMVPVIRDVDRKSVLQIAGELQELSKKARARSIELDDMRGGTFTVTNVGALGGSWATPIIVHPQVAILCPLRAQPKAVVQDGQVAIRTIMPLTLSFDHRVLDGADAARFLNFVIGLLNDPMRMLVDMA</sequence>
<dbReference type="InterPro" id="IPR000089">
    <property type="entry name" value="Biotin_lipoyl"/>
</dbReference>
<proteinExistence type="inferred from homology"/>
<reference evidence="12" key="1">
    <citation type="submission" date="2012-06" db="EMBL/GenBank/DDBJ databases">
        <title>Complete sequence of chromosome of Desulfomonile tiedjei DSM 6799.</title>
        <authorList>
            <person name="Lucas S."/>
            <person name="Copeland A."/>
            <person name="Lapidus A."/>
            <person name="Glavina del Rio T."/>
            <person name="Dalin E."/>
            <person name="Tice H."/>
            <person name="Bruce D."/>
            <person name="Goodwin L."/>
            <person name="Pitluck S."/>
            <person name="Peters L."/>
            <person name="Ovchinnikova G."/>
            <person name="Zeytun A."/>
            <person name="Lu M."/>
            <person name="Kyrpides N."/>
            <person name="Mavromatis K."/>
            <person name="Ivanova N."/>
            <person name="Brettin T."/>
            <person name="Detter J.C."/>
            <person name="Han C."/>
            <person name="Larimer F."/>
            <person name="Land M."/>
            <person name="Hauser L."/>
            <person name="Markowitz V."/>
            <person name="Cheng J.-F."/>
            <person name="Hugenholtz P."/>
            <person name="Woyke T."/>
            <person name="Wu D."/>
            <person name="Spring S."/>
            <person name="Schroeder M."/>
            <person name="Brambilla E."/>
            <person name="Klenk H.-P."/>
            <person name="Eisen J.A."/>
        </authorList>
    </citation>
    <scope>NUCLEOTIDE SEQUENCE [LARGE SCALE GENOMIC DNA]</scope>
    <source>
        <strain evidence="12">ATCC 49306 / DSM 6799 / DCB-1</strain>
    </source>
</reference>
<comment type="similarity">
    <text evidence="2 7">Belongs to the 2-oxoacid dehydrogenase family.</text>
</comment>
<evidence type="ECO:0000259" key="9">
    <source>
        <dbReference type="PROSITE" id="PS50968"/>
    </source>
</evidence>
<evidence type="ECO:0000259" key="10">
    <source>
        <dbReference type="PROSITE" id="PS51826"/>
    </source>
</evidence>
<dbReference type="AlphaFoldDB" id="I4C3B3"/>
<dbReference type="PANTHER" id="PTHR43178:SF5">
    <property type="entry name" value="LIPOAMIDE ACYLTRANSFERASE COMPONENT OF BRANCHED-CHAIN ALPHA-KETO ACID DEHYDROGENASE COMPLEX, MITOCHONDRIAL"/>
    <property type="match status" value="1"/>
</dbReference>
<feature type="domain" description="Peripheral subunit-binding (PSBD)" evidence="10">
    <location>
        <begin position="133"/>
        <end position="170"/>
    </location>
</feature>
<dbReference type="CDD" id="cd06849">
    <property type="entry name" value="lipoyl_domain"/>
    <property type="match status" value="1"/>
</dbReference>
<dbReference type="eggNOG" id="COG0508">
    <property type="taxonomic scope" value="Bacteria"/>
</dbReference>
<evidence type="ECO:0000256" key="5">
    <source>
        <dbReference type="ARBA" id="ARBA00022823"/>
    </source>
</evidence>
<evidence type="ECO:0000256" key="6">
    <source>
        <dbReference type="ARBA" id="ARBA00023315"/>
    </source>
</evidence>
<dbReference type="SUPFAM" id="SSF52777">
    <property type="entry name" value="CoA-dependent acyltransferases"/>
    <property type="match status" value="1"/>
</dbReference>
<dbReference type="EMBL" id="CP003360">
    <property type="protein sequence ID" value="AFM24054.1"/>
    <property type="molecule type" value="Genomic_DNA"/>
</dbReference>
<dbReference type="InterPro" id="IPR003016">
    <property type="entry name" value="2-oxoA_DH_lipoyl-BS"/>
</dbReference>
<dbReference type="RefSeq" id="WP_014809205.1">
    <property type="nucleotide sequence ID" value="NC_018025.1"/>
</dbReference>
<dbReference type="PROSITE" id="PS00189">
    <property type="entry name" value="LIPOYL"/>
    <property type="match status" value="1"/>
</dbReference>
<evidence type="ECO:0000313" key="11">
    <source>
        <dbReference type="EMBL" id="AFM24054.1"/>
    </source>
</evidence>
<keyword evidence="5 7" id="KW-0450">Lipoyl</keyword>
<dbReference type="InterPro" id="IPR023213">
    <property type="entry name" value="CAT-like_dom_sf"/>
</dbReference>
<dbReference type="InterPro" id="IPR004167">
    <property type="entry name" value="PSBD"/>
</dbReference>
<dbReference type="PATRIC" id="fig|706587.4.peg.1538"/>
<dbReference type="Pfam" id="PF00198">
    <property type="entry name" value="2-oxoacid_dh"/>
    <property type="match status" value="1"/>
</dbReference>
<organism evidence="11 12">
    <name type="scientific">Desulfomonile tiedjei (strain ATCC 49306 / DSM 6799 / DCB-1)</name>
    <dbReference type="NCBI Taxonomy" id="706587"/>
    <lineage>
        <taxon>Bacteria</taxon>
        <taxon>Pseudomonadati</taxon>
        <taxon>Thermodesulfobacteriota</taxon>
        <taxon>Desulfomonilia</taxon>
        <taxon>Desulfomonilales</taxon>
        <taxon>Desulfomonilaceae</taxon>
        <taxon>Desulfomonile</taxon>
    </lineage>
</organism>
<dbReference type="InterPro" id="IPR050743">
    <property type="entry name" value="2-oxoacid_DH_E2_comp"/>
</dbReference>
<keyword evidence="4 7" id="KW-0808">Transferase</keyword>
<dbReference type="InterPro" id="IPR001078">
    <property type="entry name" value="2-oxoacid_DH_actylTfrase"/>
</dbReference>
<dbReference type="Pfam" id="PF00364">
    <property type="entry name" value="Biotin_lipoyl"/>
    <property type="match status" value="1"/>
</dbReference>
<dbReference type="KEGG" id="dti:Desti_1341"/>
<evidence type="ECO:0000256" key="2">
    <source>
        <dbReference type="ARBA" id="ARBA00007317"/>
    </source>
</evidence>
<dbReference type="GO" id="GO:0005737">
    <property type="term" value="C:cytoplasm"/>
    <property type="evidence" value="ECO:0007669"/>
    <property type="project" value="TreeGrafter"/>
</dbReference>
<accession>I4C3B3</accession>
<dbReference type="Proteomes" id="UP000006055">
    <property type="component" value="Chromosome"/>
</dbReference>
<dbReference type="Pfam" id="PF02817">
    <property type="entry name" value="E3_binding"/>
    <property type="match status" value="1"/>
</dbReference>
<dbReference type="PANTHER" id="PTHR43178">
    <property type="entry name" value="DIHYDROLIPOAMIDE ACETYLTRANSFERASE COMPONENT OF PYRUVATE DEHYDROGENASE COMPLEX"/>
    <property type="match status" value="1"/>
</dbReference>
<feature type="compositionally biased region" description="Pro residues" evidence="8">
    <location>
        <begin position="103"/>
        <end position="113"/>
    </location>
</feature>
<evidence type="ECO:0000256" key="3">
    <source>
        <dbReference type="ARBA" id="ARBA00011484"/>
    </source>
</evidence>
<evidence type="ECO:0000256" key="7">
    <source>
        <dbReference type="RuleBase" id="RU003423"/>
    </source>
</evidence>
<dbReference type="Gene3D" id="3.30.559.10">
    <property type="entry name" value="Chloramphenicol acetyltransferase-like domain"/>
    <property type="match status" value="1"/>
</dbReference>
<dbReference type="InterPro" id="IPR011053">
    <property type="entry name" value="Single_hybrid_motif"/>
</dbReference>
<feature type="domain" description="Lipoyl-binding" evidence="9">
    <location>
        <begin position="2"/>
        <end position="77"/>
    </location>
</feature>
<comment type="subunit">
    <text evidence="3">Forms a 24-polypeptide structural core with octahedral symmetry.</text>
</comment>
<evidence type="ECO:0000256" key="1">
    <source>
        <dbReference type="ARBA" id="ARBA00001938"/>
    </source>
</evidence>
<evidence type="ECO:0000256" key="4">
    <source>
        <dbReference type="ARBA" id="ARBA00022679"/>
    </source>
</evidence>
<gene>
    <name evidence="11" type="ordered locus">Desti_1341</name>
</gene>
<feature type="compositionally biased region" description="Basic and acidic residues" evidence="8">
    <location>
        <begin position="160"/>
        <end position="174"/>
    </location>
</feature>
<dbReference type="HOGENOM" id="CLU_016733_10_0_7"/>
<dbReference type="InterPro" id="IPR036625">
    <property type="entry name" value="E3-bd_dom_sf"/>
</dbReference>
<dbReference type="SUPFAM" id="SSF51230">
    <property type="entry name" value="Single hybrid motif"/>
    <property type="match status" value="1"/>
</dbReference>
<keyword evidence="12" id="KW-1185">Reference proteome</keyword>
<dbReference type="Gene3D" id="4.10.320.10">
    <property type="entry name" value="E3-binding domain"/>
    <property type="match status" value="1"/>
</dbReference>
<dbReference type="EC" id="2.3.1.-" evidence="7"/>